<proteinExistence type="predicted"/>
<dbReference type="Proteomes" id="UP000030647">
    <property type="component" value="Unassembled WGS sequence"/>
</dbReference>
<name>U4TLM3_9LACO</name>
<dbReference type="HOGENOM" id="CLU_010779_0_0_9"/>
<organism evidence="1 2">
    <name type="scientific">Schleiferilactobacillus shenzhenensis LY-73</name>
    <dbReference type="NCBI Taxonomy" id="1231336"/>
    <lineage>
        <taxon>Bacteria</taxon>
        <taxon>Bacillati</taxon>
        <taxon>Bacillota</taxon>
        <taxon>Bacilli</taxon>
        <taxon>Lactobacillales</taxon>
        <taxon>Lactobacillaceae</taxon>
        <taxon>Schleiferilactobacillus</taxon>
    </lineage>
</organism>
<evidence type="ECO:0000313" key="1">
    <source>
        <dbReference type="EMBL" id="ERL64300.1"/>
    </source>
</evidence>
<dbReference type="InterPro" id="IPR050727">
    <property type="entry name" value="GH43_arabinanases"/>
</dbReference>
<dbReference type="PANTHER" id="PTHR43301">
    <property type="entry name" value="ARABINAN ENDO-1,5-ALPHA-L-ARABINOSIDASE"/>
    <property type="match status" value="1"/>
</dbReference>
<reference evidence="2" key="1">
    <citation type="journal article" date="2013" name="Genome Announc.">
        <title>Whole-Genome Sequencing of Lactobacillus shenzhenensis Strain LY-73T.</title>
        <authorList>
            <person name="Lin Z."/>
            <person name="Liu Z."/>
            <person name="Yang R."/>
            <person name="Zou Y."/>
            <person name="Wan D."/>
            <person name="Chen J."/>
            <person name="Guo M."/>
            <person name="Zhao J."/>
            <person name="Fang C."/>
            <person name="Yang R."/>
            <person name="Liu F."/>
        </authorList>
    </citation>
    <scope>NUCLEOTIDE SEQUENCE [LARGE SCALE GENOMIC DNA]</scope>
    <source>
        <strain evidence="2">LY-73</strain>
    </source>
</reference>
<evidence type="ECO:0008006" key="3">
    <source>
        <dbReference type="Google" id="ProtNLM"/>
    </source>
</evidence>
<keyword evidence="2" id="KW-1185">Reference proteome</keyword>
<dbReference type="eggNOG" id="COG1621">
    <property type="taxonomic scope" value="Bacteria"/>
</dbReference>
<dbReference type="EMBL" id="KI271600">
    <property type="protein sequence ID" value="ERL64300.1"/>
    <property type="molecule type" value="Genomic_DNA"/>
</dbReference>
<dbReference type="InterPro" id="IPR023296">
    <property type="entry name" value="Glyco_hydro_beta-prop_sf"/>
</dbReference>
<dbReference type="CDD" id="cd08983">
    <property type="entry name" value="GH43_Bt3655-like"/>
    <property type="match status" value="1"/>
</dbReference>
<gene>
    <name evidence="1" type="ORF">L248_1068</name>
</gene>
<dbReference type="Gene3D" id="2.115.10.20">
    <property type="entry name" value="Glycosyl hydrolase domain, family 43"/>
    <property type="match status" value="1"/>
</dbReference>
<dbReference type="AlphaFoldDB" id="U4TLM3"/>
<sequence length="304" mass="34085">MTAAQGGYLFVHFTGTEEHASDEQIYFALSPDGLHWHDLHQQQPILTSDVGEKGVRDPFIIRRRDGRFTILATDLSIYHRGGWSHTKATTDGSSDLILWDSDDLIHWTAARNIQVVPAGTGCAWAPETVWDPQRESYFVFWSSPVTPGGRTVILGSYTDDFIHFSTADTFIDRGPDKGIIDTSVVRTGDRFVRASRDDGRITLEKAENLHDHWQYLTSLQDLDLGIHGDTVEGPEFAHLEDAWCVYVDQFAAGKGYLPLLTKDLTSTDPADWSVAPDYDFGQLKKRHGAVMAVTAEEYARLEKL</sequence>
<evidence type="ECO:0000313" key="2">
    <source>
        <dbReference type="Proteomes" id="UP000030647"/>
    </source>
</evidence>
<accession>U4TLM3</accession>
<dbReference type="RefSeq" id="WP_022530400.1">
    <property type="nucleotide sequence ID" value="NZ_KI271600.1"/>
</dbReference>
<dbReference type="STRING" id="1231336.L248_1068"/>
<dbReference type="PANTHER" id="PTHR43301:SF3">
    <property type="entry name" value="ARABINAN ENDO-1,5-ALPHA-L-ARABINOSIDASE A-RELATED"/>
    <property type="match status" value="1"/>
</dbReference>
<protein>
    <recommendedName>
        <fullName evidence="3">1,4-beta-xylanase</fullName>
    </recommendedName>
</protein>
<dbReference type="OrthoDB" id="9758923at2"/>
<dbReference type="SUPFAM" id="SSF75005">
    <property type="entry name" value="Arabinanase/levansucrase/invertase"/>
    <property type="match status" value="1"/>
</dbReference>